<evidence type="ECO:0000259" key="1">
    <source>
        <dbReference type="Pfam" id="PF03807"/>
    </source>
</evidence>
<accession>A0A3B0SGI7</accession>
<dbReference type="InterPro" id="IPR036291">
    <property type="entry name" value="NAD(P)-bd_dom_sf"/>
</dbReference>
<reference evidence="2" key="1">
    <citation type="submission" date="2018-06" db="EMBL/GenBank/DDBJ databases">
        <authorList>
            <person name="Zhirakovskaya E."/>
        </authorList>
    </citation>
    <scope>NUCLEOTIDE SEQUENCE</scope>
</reference>
<proteinExistence type="predicted"/>
<protein>
    <submittedName>
        <fullName evidence="2">NADPH-dependent F420 reductase</fullName>
    </submittedName>
</protein>
<dbReference type="AlphaFoldDB" id="A0A3B0SGI7"/>
<dbReference type="EMBL" id="UOEG01000201">
    <property type="protein sequence ID" value="VAW00097.1"/>
    <property type="molecule type" value="Genomic_DNA"/>
</dbReference>
<organism evidence="2">
    <name type="scientific">hydrothermal vent metagenome</name>
    <dbReference type="NCBI Taxonomy" id="652676"/>
    <lineage>
        <taxon>unclassified sequences</taxon>
        <taxon>metagenomes</taxon>
        <taxon>ecological metagenomes</taxon>
    </lineage>
</organism>
<dbReference type="Gene3D" id="3.40.50.720">
    <property type="entry name" value="NAD(P)-binding Rossmann-like Domain"/>
    <property type="match status" value="1"/>
</dbReference>
<evidence type="ECO:0000313" key="2">
    <source>
        <dbReference type="EMBL" id="VAW00097.1"/>
    </source>
</evidence>
<sequence length="66" mass="6417">MTDQIAIIGGTGPQGQGLALRFAMAGVPVALGSRDGARGAEIAAELNGKIGGNLIVGLENSAAVAE</sequence>
<feature type="domain" description="Pyrroline-5-carboxylate reductase catalytic N-terminal" evidence="1">
    <location>
        <begin position="4"/>
        <end position="53"/>
    </location>
</feature>
<gene>
    <name evidence="2" type="ORF">MNBD_ALPHA07-1936</name>
</gene>
<dbReference type="Pfam" id="PF03807">
    <property type="entry name" value="F420_oxidored"/>
    <property type="match status" value="1"/>
</dbReference>
<dbReference type="InterPro" id="IPR028939">
    <property type="entry name" value="P5C_Rdtase_cat_N"/>
</dbReference>
<feature type="non-terminal residue" evidence="2">
    <location>
        <position position="66"/>
    </location>
</feature>
<name>A0A3B0SGI7_9ZZZZ</name>
<dbReference type="SUPFAM" id="SSF51735">
    <property type="entry name" value="NAD(P)-binding Rossmann-fold domains"/>
    <property type="match status" value="1"/>
</dbReference>